<protein>
    <submittedName>
        <fullName evidence="1">Uncharacterized protein</fullName>
    </submittedName>
</protein>
<accession>A0ACC2IRG6</accession>
<proteinExistence type="predicted"/>
<gene>
    <name evidence="1" type="ORF">ONZ43_g4163</name>
</gene>
<evidence type="ECO:0000313" key="1">
    <source>
        <dbReference type="EMBL" id="KAJ8117642.1"/>
    </source>
</evidence>
<dbReference type="Proteomes" id="UP001153334">
    <property type="component" value="Unassembled WGS sequence"/>
</dbReference>
<organism evidence="1 2">
    <name type="scientific">Nemania bipapillata</name>
    <dbReference type="NCBI Taxonomy" id="110536"/>
    <lineage>
        <taxon>Eukaryota</taxon>
        <taxon>Fungi</taxon>
        <taxon>Dikarya</taxon>
        <taxon>Ascomycota</taxon>
        <taxon>Pezizomycotina</taxon>
        <taxon>Sordariomycetes</taxon>
        <taxon>Xylariomycetidae</taxon>
        <taxon>Xylariales</taxon>
        <taxon>Xylariaceae</taxon>
        <taxon>Nemania</taxon>
    </lineage>
</organism>
<name>A0ACC2IRG6_9PEZI</name>
<keyword evidence="2" id="KW-1185">Reference proteome</keyword>
<dbReference type="EMBL" id="JAPESX010001079">
    <property type="protein sequence ID" value="KAJ8117642.1"/>
    <property type="molecule type" value="Genomic_DNA"/>
</dbReference>
<comment type="caution">
    <text evidence="1">The sequence shown here is derived from an EMBL/GenBank/DDBJ whole genome shotgun (WGS) entry which is preliminary data.</text>
</comment>
<reference evidence="1" key="1">
    <citation type="submission" date="2022-11" db="EMBL/GenBank/DDBJ databases">
        <title>Genome Sequence of Nemania bipapillata.</title>
        <authorList>
            <person name="Buettner E."/>
        </authorList>
    </citation>
    <scope>NUCLEOTIDE SEQUENCE</scope>
    <source>
        <strain evidence="1">CP14</strain>
    </source>
</reference>
<evidence type="ECO:0000313" key="2">
    <source>
        <dbReference type="Proteomes" id="UP001153334"/>
    </source>
</evidence>
<sequence length="327" mass="37474">MASVQRPLSPWAERFRHGVPGREELLNDGINHSGLAPRAPALHPIYYADAPPPDGNPQTLAELDSIFFTESFQRAYLRGLESWQAGPLMQFVYFSGKTGVMSGGHLMADAEPKQPISGSTPETHQDVSLRIFHSERIQVDESKWFSFFRKDRWYDRIHPEPALGGANWSVDNPQVWDVIRISIELVNRMLRALIEDKHEMMETILYGILMPWDQLHQTPPPYKGAHYIFSRAFLQKKSQGQPWANPLDFVAQYTPADWIQRLEDLMTYQTWSMVEDYDLLPGSWGVTVLSKRGLILLDVGPIRRLISTELTLSERCTLHFLLAVTRC</sequence>